<proteinExistence type="predicted"/>
<dbReference type="GO" id="GO:0008745">
    <property type="term" value="F:N-acetylmuramoyl-L-alanine amidase activity"/>
    <property type="evidence" value="ECO:0007669"/>
    <property type="project" value="InterPro"/>
</dbReference>
<evidence type="ECO:0000256" key="1">
    <source>
        <dbReference type="ARBA" id="ARBA00022801"/>
    </source>
</evidence>
<protein>
    <recommendedName>
        <fullName evidence="3">MurNAc-LAA domain-containing protein</fullName>
    </recommendedName>
</protein>
<dbReference type="SUPFAM" id="SSF53187">
    <property type="entry name" value="Zn-dependent exopeptidases"/>
    <property type="match status" value="1"/>
</dbReference>
<dbReference type="Gene3D" id="3.40.630.40">
    <property type="entry name" value="Zn-dependent exopeptidases"/>
    <property type="match status" value="1"/>
</dbReference>
<comment type="caution">
    <text evidence="4">The sequence shown here is derived from an EMBL/GenBank/DDBJ whole genome shotgun (WGS) entry which is preliminary data.</text>
</comment>
<gene>
    <name evidence="4" type="ORF">US96_C0011G0019</name>
</gene>
<dbReference type="GO" id="GO:0030288">
    <property type="term" value="C:outer membrane-bounded periplasmic space"/>
    <property type="evidence" value="ECO:0007669"/>
    <property type="project" value="TreeGrafter"/>
</dbReference>
<organism evidence="4 5">
    <name type="scientific">Candidatus Woesebacteria bacterium GW2011_GWB1_38_5b</name>
    <dbReference type="NCBI Taxonomy" id="1618569"/>
    <lineage>
        <taxon>Bacteria</taxon>
        <taxon>Candidatus Woeseibacteriota</taxon>
    </lineage>
</organism>
<evidence type="ECO:0000256" key="2">
    <source>
        <dbReference type="SAM" id="SignalP"/>
    </source>
</evidence>
<dbReference type="EMBL" id="LBUZ01000011">
    <property type="protein sequence ID" value="KKQ75421.1"/>
    <property type="molecule type" value="Genomic_DNA"/>
</dbReference>
<reference evidence="4 5" key="1">
    <citation type="journal article" date="2015" name="Nature">
        <title>rRNA introns, odd ribosomes, and small enigmatic genomes across a large radiation of phyla.</title>
        <authorList>
            <person name="Brown C.T."/>
            <person name="Hug L.A."/>
            <person name="Thomas B.C."/>
            <person name="Sharon I."/>
            <person name="Castelle C.J."/>
            <person name="Singh A."/>
            <person name="Wilkins M.J."/>
            <person name="Williams K.H."/>
            <person name="Banfield J.F."/>
        </authorList>
    </citation>
    <scope>NUCLEOTIDE SEQUENCE [LARGE SCALE GENOMIC DNA]</scope>
</reference>
<dbReference type="GO" id="GO:0009253">
    <property type="term" value="P:peptidoglycan catabolic process"/>
    <property type="evidence" value="ECO:0007669"/>
    <property type="project" value="InterPro"/>
</dbReference>
<dbReference type="PANTHER" id="PTHR30404">
    <property type="entry name" value="N-ACETYLMURAMOYL-L-ALANINE AMIDASE"/>
    <property type="match status" value="1"/>
</dbReference>
<sequence length="205" mass="22359">MRLRLFLALILLTFFVNPVFAAKPTPPPPIPYSVCVDAGHGGNDIGTENQELTEKEINLQVAQLLKEKLETVGYTVFMTRTDDSTLSNADRYNFCNAQTAAILISIHHNGSSSSAVDYSQALYMKKSDVALAQEVVNTVSTSLGIPSQGISRFASGVLLKAKMPATISEGFFLTNSTEYSLIKNNNRLEQEAEALSAAVQNYFDN</sequence>
<dbReference type="SMART" id="SM00646">
    <property type="entry name" value="Ami_3"/>
    <property type="match status" value="1"/>
</dbReference>
<evidence type="ECO:0000313" key="4">
    <source>
        <dbReference type="EMBL" id="KKQ75421.1"/>
    </source>
</evidence>
<feature type="chain" id="PRO_5002533756" description="MurNAc-LAA domain-containing protein" evidence="2">
    <location>
        <begin position="22"/>
        <end position="205"/>
    </location>
</feature>
<dbReference type="Proteomes" id="UP000034181">
    <property type="component" value="Unassembled WGS sequence"/>
</dbReference>
<dbReference type="AlphaFoldDB" id="A0A0G0NE79"/>
<dbReference type="InterPro" id="IPR002508">
    <property type="entry name" value="MurNAc-LAA_cat"/>
</dbReference>
<dbReference type="Pfam" id="PF01520">
    <property type="entry name" value="Amidase_3"/>
    <property type="match status" value="1"/>
</dbReference>
<name>A0A0G0NE79_9BACT</name>
<evidence type="ECO:0000259" key="3">
    <source>
        <dbReference type="SMART" id="SM00646"/>
    </source>
</evidence>
<dbReference type="PANTHER" id="PTHR30404:SF0">
    <property type="entry name" value="N-ACETYLMURAMOYL-L-ALANINE AMIDASE AMIC"/>
    <property type="match status" value="1"/>
</dbReference>
<keyword evidence="2" id="KW-0732">Signal</keyword>
<feature type="domain" description="MurNAc-LAA" evidence="3">
    <location>
        <begin position="92"/>
        <end position="200"/>
    </location>
</feature>
<dbReference type="CDD" id="cd02696">
    <property type="entry name" value="MurNAc-LAA"/>
    <property type="match status" value="1"/>
</dbReference>
<dbReference type="InterPro" id="IPR050695">
    <property type="entry name" value="N-acetylmuramoyl_amidase_3"/>
</dbReference>
<keyword evidence="1" id="KW-0378">Hydrolase</keyword>
<feature type="signal peptide" evidence="2">
    <location>
        <begin position="1"/>
        <end position="21"/>
    </location>
</feature>
<evidence type="ECO:0000313" key="5">
    <source>
        <dbReference type="Proteomes" id="UP000034181"/>
    </source>
</evidence>
<accession>A0A0G0NE79</accession>